<name>A0A1Y2ATC2_9FUNG</name>
<dbReference type="PANTHER" id="PTHR28083">
    <property type="entry name" value="GOOD FOR FULL DBP5 ACTIVITY PROTEIN 2"/>
    <property type="match status" value="1"/>
</dbReference>
<comment type="caution">
    <text evidence="3">The sequence shown here is derived from an EMBL/GenBank/DDBJ whole genome shotgun (WGS) entry which is preliminary data.</text>
</comment>
<dbReference type="STRING" id="1754190.A0A1Y2ATC2"/>
<reference evidence="3 4" key="1">
    <citation type="submission" date="2016-08" db="EMBL/GenBank/DDBJ databases">
        <title>A Parts List for Fungal Cellulosomes Revealed by Comparative Genomics.</title>
        <authorList>
            <consortium name="DOE Joint Genome Institute"/>
            <person name="Haitjema C.H."/>
            <person name="Gilmore S.P."/>
            <person name="Henske J.K."/>
            <person name="Solomon K.V."/>
            <person name="De Groot R."/>
            <person name="Kuo A."/>
            <person name="Mondo S.J."/>
            <person name="Salamov A.A."/>
            <person name="Labutti K."/>
            <person name="Zhao Z."/>
            <person name="Chiniquy J."/>
            <person name="Barry K."/>
            <person name="Brewer H.M."/>
            <person name="Purvine S.O."/>
            <person name="Wright A.T."/>
            <person name="Boxma B."/>
            <person name="Van Alen T."/>
            <person name="Hackstein J.H."/>
            <person name="Baker S.E."/>
            <person name="Grigoriev I.V."/>
            <person name="O'Malley M.A."/>
        </authorList>
    </citation>
    <scope>NUCLEOTIDE SEQUENCE [LARGE SCALE GENOMIC DNA]</scope>
    <source>
        <strain evidence="3 4">G1</strain>
    </source>
</reference>
<dbReference type="EMBL" id="MCOG01000208">
    <property type="protein sequence ID" value="ORY25802.1"/>
    <property type="molecule type" value="Genomic_DNA"/>
</dbReference>
<accession>A0A1Y2ATC2</accession>
<evidence type="ECO:0000259" key="2">
    <source>
        <dbReference type="Pfam" id="PF21762"/>
    </source>
</evidence>
<evidence type="ECO:0000256" key="1">
    <source>
        <dbReference type="SAM" id="MobiDB-lite"/>
    </source>
</evidence>
<proteinExistence type="predicted"/>
<dbReference type="InterPro" id="IPR036397">
    <property type="entry name" value="RNaseH_sf"/>
</dbReference>
<feature type="domain" description="Gfd2/YDR514C-like C-terminal" evidence="2">
    <location>
        <begin position="420"/>
        <end position="586"/>
    </location>
</feature>
<feature type="compositionally biased region" description="Polar residues" evidence="1">
    <location>
        <begin position="676"/>
        <end position="690"/>
    </location>
</feature>
<organism evidence="3 4">
    <name type="scientific">Neocallimastix californiae</name>
    <dbReference type="NCBI Taxonomy" id="1754190"/>
    <lineage>
        <taxon>Eukaryota</taxon>
        <taxon>Fungi</taxon>
        <taxon>Fungi incertae sedis</taxon>
        <taxon>Chytridiomycota</taxon>
        <taxon>Chytridiomycota incertae sedis</taxon>
        <taxon>Neocallimastigomycetes</taxon>
        <taxon>Neocallimastigales</taxon>
        <taxon>Neocallimastigaceae</taxon>
        <taxon>Neocallimastix</taxon>
    </lineage>
</organism>
<dbReference type="Gene3D" id="3.30.420.10">
    <property type="entry name" value="Ribonuclease H-like superfamily/Ribonuclease H"/>
    <property type="match status" value="1"/>
</dbReference>
<feature type="domain" description="Gfd2/YDR514C-like C-terminal" evidence="2">
    <location>
        <begin position="225"/>
        <end position="388"/>
    </location>
</feature>
<dbReference type="PANTHER" id="PTHR28083:SF1">
    <property type="entry name" value="GOOD FOR FULL DBP5 ACTIVITY PROTEIN 2"/>
    <property type="match status" value="1"/>
</dbReference>
<dbReference type="SUPFAM" id="SSF53098">
    <property type="entry name" value="Ribonuclease H-like"/>
    <property type="match status" value="1"/>
</dbReference>
<dbReference type="InterPro" id="IPR048519">
    <property type="entry name" value="Gfd2/YDR514C-like_C"/>
</dbReference>
<dbReference type="Pfam" id="PF21762">
    <property type="entry name" value="DEDDh_C"/>
    <property type="match status" value="2"/>
</dbReference>
<dbReference type="GO" id="GO:0003676">
    <property type="term" value="F:nucleic acid binding"/>
    <property type="evidence" value="ECO:0007669"/>
    <property type="project" value="InterPro"/>
</dbReference>
<dbReference type="InterPro" id="IPR012337">
    <property type="entry name" value="RNaseH-like_sf"/>
</dbReference>
<gene>
    <name evidence="3" type="ORF">LY90DRAFT_706244</name>
</gene>
<dbReference type="InterPro" id="IPR040151">
    <property type="entry name" value="Gfd2/YDR514C-like"/>
</dbReference>
<keyword evidence="4" id="KW-1185">Reference proteome</keyword>
<evidence type="ECO:0000313" key="4">
    <source>
        <dbReference type="Proteomes" id="UP000193920"/>
    </source>
</evidence>
<dbReference type="GO" id="GO:0005634">
    <property type="term" value="C:nucleus"/>
    <property type="evidence" value="ECO:0007669"/>
    <property type="project" value="TreeGrafter"/>
</dbReference>
<sequence length="690" mass="80980">MSTETKEKTEEKNINKDDEKNINKGEERIIFMNLCNAIKNISDNKLFLSLSIGTSKEDQKCITEFSWCIFPKKGPMKKKKHVIIQENLKFSRFGDTLPDNAEVQELNNIKHELHKDIEEVNYIVGYKINDSLDLLASLDIFDVSNSKFVLMKDDKTPEYGIIESYDINNSHVLDKNLRKLIQNNNNNNSGNDALIMAKLIPIIGHNIMIKLVNTIRSSVSDKKLFLCIDIKPCEQNKDNIKEIGWCVFSKIDSATKNKHFIVKENIVNDNESHNLEENKFHFGETRILEINEISEELKKDLEDINYILSHRVEEDIHHLNKINIDVSKYDIMKDLKIREYCIIDLNNIYTGVYYIDTLSLDEGLKRTKIKYDNLNNPGNNVNYIMKSFKYIINQENSEKYDEYMELIKNIREKISNELLFLCLDIEAFEYNQEKLTEFGWCIFKKDGTIKKTIHALVKENLRLRNRKHVPDNKDHYLFGKSVIQNIKDIENELKQDIENVNYLVGQGIGSDLRYLNKIKVNTSKFEKMKNSKIPEFGVIDTMDLYSGYYRTRGVGLEKSLIKLELPYGRLHNAANDAIFTMQVFMKIINESKTVPLQLSLQRAEEIKKEEEINKDEMNYVSKTKRNRNNFQRYQRKQYNNKRNRNFKNDPLDIPQQKINGRHYKSKDTNKSNSNSQIIRQKNNRGGNRKI</sequence>
<dbReference type="OrthoDB" id="2145921at2759"/>
<evidence type="ECO:0000313" key="3">
    <source>
        <dbReference type="EMBL" id="ORY25802.1"/>
    </source>
</evidence>
<dbReference type="Proteomes" id="UP000193920">
    <property type="component" value="Unassembled WGS sequence"/>
</dbReference>
<dbReference type="AlphaFoldDB" id="A0A1Y2ATC2"/>
<protein>
    <recommendedName>
        <fullName evidence="2">Gfd2/YDR514C-like C-terminal domain-containing protein</fullName>
    </recommendedName>
</protein>
<feature type="region of interest" description="Disordered" evidence="1">
    <location>
        <begin position="640"/>
        <end position="690"/>
    </location>
</feature>